<evidence type="ECO:0000313" key="1">
    <source>
        <dbReference type="EMBL" id="MBW88833.1"/>
    </source>
</evidence>
<dbReference type="EMBL" id="GGEC01008350">
    <property type="protein sequence ID" value="MBW88833.1"/>
    <property type="molecule type" value="Transcribed_RNA"/>
</dbReference>
<proteinExistence type="predicted"/>
<organism evidence="1">
    <name type="scientific">Rhizophora mucronata</name>
    <name type="common">Asiatic mangrove</name>
    <dbReference type="NCBI Taxonomy" id="61149"/>
    <lineage>
        <taxon>Eukaryota</taxon>
        <taxon>Viridiplantae</taxon>
        <taxon>Streptophyta</taxon>
        <taxon>Embryophyta</taxon>
        <taxon>Tracheophyta</taxon>
        <taxon>Spermatophyta</taxon>
        <taxon>Magnoliopsida</taxon>
        <taxon>eudicotyledons</taxon>
        <taxon>Gunneridae</taxon>
        <taxon>Pentapetalae</taxon>
        <taxon>rosids</taxon>
        <taxon>fabids</taxon>
        <taxon>Malpighiales</taxon>
        <taxon>Rhizophoraceae</taxon>
        <taxon>Rhizophora</taxon>
    </lineage>
</organism>
<accession>A0A2P2J5Q3</accession>
<protein>
    <submittedName>
        <fullName evidence="1">Uncharacterized protein</fullName>
    </submittedName>
</protein>
<name>A0A2P2J5Q3_RHIMU</name>
<sequence length="56" mass="7390">MEATLIVQWLTNKLYWRLWPKSLMKGPRKMIHRWEMEQDHFRYKMYFRWIMKIRRM</sequence>
<reference evidence="1" key="1">
    <citation type="submission" date="2018-02" db="EMBL/GenBank/DDBJ databases">
        <title>Rhizophora mucronata_Transcriptome.</title>
        <authorList>
            <person name="Meera S.P."/>
            <person name="Sreeshan A."/>
            <person name="Augustine A."/>
        </authorList>
    </citation>
    <scope>NUCLEOTIDE SEQUENCE</scope>
    <source>
        <tissue evidence="1">Leaf</tissue>
    </source>
</reference>
<dbReference type="AlphaFoldDB" id="A0A2P2J5Q3"/>